<evidence type="ECO:0000313" key="2">
    <source>
        <dbReference type="Proteomes" id="UP001495910"/>
    </source>
</evidence>
<proteinExistence type="predicted"/>
<accession>A0ABU9PU49</accession>
<name>A0ABU9PU49_9BURK</name>
<reference evidence="1 2" key="1">
    <citation type="submission" date="2024-02" db="EMBL/GenBank/DDBJ databases">
        <title>Draft genome sequence of Collimonas sp. strain H4R21, an effective mineral-weathering bacterial strain isolated from the beech rhizosphere.</title>
        <authorList>
            <person name="Morin E."/>
            <person name="Uroz S."/>
            <person name="Leveau J.H.J."/>
            <person name="Kumar R."/>
            <person name="Rey M.W."/>
            <person name="Pham J."/>
        </authorList>
    </citation>
    <scope>NUCLEOTIDE SEQUENCE [LARGE SCALE GENOMIC DNA]</scope>
    <source>
        <strain evidence="1 2">H4R21</strain>
    </source>
</reference>
<gene>
    <name evidence="1" type="ORF">V8G57_09065</name>
</gene>
<keyword evidence="2" id="KW-1185">Reference proteome</keyword>
<evidence type="ECO:0000313" key="1">
    <source>
        <dbReference type="EMBL" id="MEM4987534.1"/>
    </source>
</evidence>
<dbReference type="Proteomes" id="UP001495910">
    <property type="component" value="Unassembled WGS sequence"/>
</dbReference>
<dbReference type="EMBL" id="JBANDC010000005">
    <property type="protein sequence ID" value="MEM4987534.1"/>
    <property type="molecule type" value="Genomic_DNA"/>
</dbReference>
<sequence length="190" mass="20919">MALEISFRNDPVIDTSEFIEQYTDSNRKRIEFSWNGKHAGEFVDANQEFRWAVVSQCVANPDQAPLSLLEHLFLADSEWAVQAWGTPYHFSQLGSILLGRGGEASLESFSRGFSASFDTFGACHEIQLPPTLLASLASSARDMLSHTVDEKQRTRLEGVLELFEKIGNSTATAGWATIAPGAPVSNIRIV</sequence>
<comment type="caution">
    <text evidence="1">The sequence shown here is derived from an EMBL/GenBank/DDBJ whole genome shotgun (WGS) entry which is preliminary data.</text>
</comment>
<protein>
    <submittedName>
        <fullName evidence="1">Uncharacterized protein</fullName>
    </submittedName>
</protein>
<organism evidence="1 2">
    <name type="scientific">Collimonas rhizosphaerae</name>
    <dbReference type="NCBI Taxonomy" id="3126357"/>
    <lineage>
        <taxon>Bacteria</taxon>
        <taxon>Pseudomonadati</taxon>
        <taxon>Pseudomonadota</taxon>
        <taxon>Betaproteobacteria</taxon>
        <taxon>Burkholderiales</taxon>
        <taxon>Oxalobacteraceae</taxon>
        <taxon>Collimonas</taxon>
    </lineage>
</organism>
<dbReference type="RefSeq" id="WP_342829084.1">
    <property type="nucleotide sequence ID" value="NZ_JBANDC010000005.1"/>
</dbReference>